<evidence type="ECO:0000313" key="2">
    <source>
        <dbReference type="EMBL" id="KAG8479055.1"/>
    </source>
</evidence>
<feature type="compositionally biased region" description="Basic and acidic residues" evidence="1">
    <location>
        <begin position="93"/>
        <end position="104"/>
    </location>
</feature>
<feature type="region of interest" description="Disordered" evidence="1">
    <location>
        <begin position="1"/>
        <end position="28"/>
    </location>
</feature>
<dbReference type="AlphaFoldDB" id="A0A8J5YHQ1"/>
<evidence type="ECO:0000313" key="3">
    <source>
        <dbReference type="Proteomes" id="UP000701853"/>
    </source>
</evidence>
<keyword evidence="3" id="KW-1185">Reference proteome</keyword>
<feature type="compositionally biased region" description="Polar residues" evidence="1">
    <location>
        <begin position="108"/>
        <end position="120"/>
    </location>
</feature>
<protein>
    <submittedName>
        <fullName evidence="2">Uncharacterized protein</fullName>
    </submittedName>
</protein>
<name>A0A8J5YHQ1_9ROSI</name>
<dbReference type="EMBL" id="JAHUZN010000011">
    <property type="protein sequence ID" value="KAG8479055.1"/>
    <property type="molecule type" value="Genomic_DNA"/>
</dbReference>
<reference evidence="2 3" key="1">
    <citation type="journal article" date="2021" name="bioRxiv">
        <title>The Gossypium anomalum genome as a resource for cotton improvement and evolutionary analysis of hybrid incompatibility.</title>
        <authorList>
            <person name="Grover C.E."/>
            <person name="Yuan D."/>
            <person name="Arick M.A."/>
            <person name="Miller E.R."/>
            <person name="Hu G."/>
            <person name="Peterson D.G."/>
            <person name="Wendel J.F."/>
            <person name="Udall J.A."/>
        </authorList>
    </citation>
    <scope>NUCLEOTIDE SEQUENCE [LARGE SCALE GENOMIC DNA]</scope>
    <source>
        <strain evidence="2">JFW-Udall</strain>
        <tissue evidence="2">Leaf</tissue>
    </source>
</reference>
<sequence>MGSSGFLRAHAVNGDRCPKTEPPWPAAPQEKRKGLFWFFVLRRGHWPNPQGFGDLRIGERMPEHTPNSESEVSEAWRRWRAVRRNGAHGGPAGEERRLKPENKKTKMNHPNKNFLSNFPSDQARDSSTDNQPSEIDLFAGSIAATTIWFIGSIEDRVGDKFHGRTFCMKIKFPTKMGIGFMKSDQQTTRQCHMLLVKQTRE</sequence>
<comment type="caution">
    <text evidence="2">The sequence shown here is derived from an EMBL/GenBank/DDBJ whole genome shotgun (WGS) entry which is preliminary data.</text>
</comment>
<feature type="region of interest" description="Disordered" evidence="1">
    <location>
        <begin position="84"/>
        <end position="132"/>
    </location>
</feature>
<organism evidence="2 3">
    <name type="scientific">Gossypium anomalum</name>
    <dbReference type="NCBI Taxonomy" id="47600"/>
    <lineage>
        <taxon>Eukaryota</taxon>
        <taxon>Viridiplantae</taxon>
        <taxon>Streptophyta</taxon>
        <taxon>Embryophyta</taxon>
        <taxon>Tracheophyta</taxon>
        <taxon>Spermatophyta</taxon>
        <taxon>Magnoliopsida</taxon>
        <taxon>eudicotyledons</taxon>
        <taxon>Gunneridae</taxon>
        <taxon>Pentapetalae</taxon>
        <taxon>rosids</taxon>
        <taxon>malvids</taxon>
        <taxon>Malvales</taxon>
        <taxon>Malvaceae</taxon>
        <taxon>Malvoideae</taxon>
        <taxon>Gossypium</taxon>
    </lineage>
</organism>
<dbReference type="Proteomes" id="UP000701853">
    <property type="component" value="Chromosome 11"/>
</dbReference>
<accession>A0A8J5YHQ1</accession>
<gene>
    <name evidence="2" type="ORF">CXB51_029748</name>
</gene>
<evidence type="ECO:0000256" key="1">
    <source>
        <dbReference type="SAM" id="MobiDB-lite"/>
    </source>
</evidence>
<proteinExistence type="predicted"/>